<dbReference type="PRINTS" id="PR00455">
    <property type="entry name" value="HTHTETR"/>
</dbReference>
<dbReference type="RefSeq" id="WP_114900085.1">
    <property type="nucleotide sequence ID" value="NZ_CP031222.1"/>
</dbReference>
<keyword evidence="2 4" id="KW-0238">DNA-binding</keyword>
<dbReference type="PANTHER" id="PTHR30055:SF234">
    <property type="entry name" value="HTH-TYPE TRANSCRIPTIONAL REGULATOR BETI"/>
    <property type="match status" value="1"/>
</dbReference>
<evidence type="ECO:0000256" key="4">
    <source>
        <dbReference type="PROSITE-ProRule" id="PRU00335"/>
    </source>
</evidence>
<accession>A0A345P9L8</accession>
<proteinExistence type="predicted"/>
<keyword evidence="7" id="KW-1185">Reference proteome</keyword>
<evidence type="ECO:0000259" key="5">
    <source>
        <dbReference type="PROSITE" id="PS50977"/>
    </source>
</evidence>
<dbReference type="Pfam" id="PF00440">
    <property type="entry name" value="TetR_N"/>
    <property type="match status" value="1"/>
</dbReference>
<keyword evidence="1" id="KW-0805">Transcription regulation</keyword>
<feature type="DNA-binding region" description="H-T-H motif" evidence="4">
    <location>
        <begin position="34"/>
        <end position="53"/>
    </location>
</feature>
<feature type="domain" description="HTH tetR-type" evidence="5">
    <location>
        <begin position="11"/>
        <end position="71"/>
    </location>
</feature>
<evidence type="ECO:0000256" key="3">
    <source>
        <dbReference type="ARBA" id="ARBA00023163"/>
    </source>
</evidence>
<dbReference type="SUPFAM" id="SSF46689">
    <property type="entry name" value="Homeodomain-like"/>
    <property type="match status" value="1"/>
</dbReference>
<dbReference type="InterPro" id="IPR009057">
    <property type="entry name" value="Homeodomain-like_sf"/>
</dbReference>
<dbReference type="PROSITE" id="PS01081">
    <property type="entry name" value="HTH_TETR_1"/>
    <property type="match status" value="1"/>
</dbReference>
<reference evidence="6 7" key="1">
    <citation type="submission" date="2018-07" db="EMBL/GenBank/DDBJ databases">
        <title>Genome sequencing of Moraxellaceae gen. HYN0046.</title>
        <authorList>
            <person name="Kim M."/>
            <person name="Yi H."/>
        </authorList>
    </citation>
    <scope>NUCLEOTIDE SEQUENCE [LARGE SCALE GENOMIC DNA]</scope>
    <source>
        <strain evidence="6 7">HYN0046</strain>
    </source>
</reference>
<gene>
    <name evidence="6" type="ORF">HYN46_14680</name>
</gene>
<evidence type="ECO:0000313" key="7">
    <source>
        <dbReference type="Proteomes" id="UP000253940"/>
    </source>
</evidence>
<protein>
    <submittedName>
        <fullName evidence="6">TetR/AcrR family transcriptional regulator</fullName>
    </submittedName>
</protein>
<evidence type="ECO:0000256" key="2">
    <source>
        <dbReference type="ARBA" id="ARBA00023125"/>
    </source>
</evidence>
<dbReference type="EMBL" id="CP031222">
    <property type="protein sequence ID" value="AXI03977.1"/>
    <property type="molecule type" value="Genomic_DNA"/>
</dbReference>
<dbReference type="PANTHER" id="PTHR30055">
    <property type="entry name" value="HTH-TYPE TRANSCRIPTIONAL REGULATOR RUTR"/>
    <property type="match status" value="1"/>
</dbReference>
<dbReference type="AlphaFoldDB" id="A0A345P9L8"/>
<organism evidence="6 7">
    <name type="scientific">Aquirhabdus parva</name>
    <dbReference type="NCBI Taxonomy" id="2283318"/>
    <lineage>
        <taxon>Bacteria</taxon>
        <taxon>Pseudomonadati</taxon>
        <taxon>Pseudomonadota</taxon>
        <taxon>Gammaproteobacteria</taxon>
        <taxon>Moraxellales</taxon>
        <taxon>Moraxellaceae</taxon>
        <taxon>Aquirhabdus</taxon>
    </lineage>
</organism>
<sequence length="204" mass="23825">MRKRPRQERSQQMVETLIEATARCVTKYGLEGVTTPKIAEVAGVSVGSLYQYFDDKQALIEALLEQKTREMILNLQQLITRLDSDDLAHIVHESILFGFGLFRQEDGLYLEIARNWHRLPIQKMIDTMQNYSLDFGRIYFLKFYQKYPIENLHVRFFIIVNSTLFTMTQYMTAPQNMMKEQEIVEGLTQMVVGYLQMANPVKPA</sequence>
<name>A0A345P9L8_9GAMM</name>
<dbReference type="OrthoDB" id="9816320at2"/>
<evidence type="ECO:0000313" key="6">
    <source>
        <dbReference type="EMBL" id="AXI03977.1"/>
    </source>
</evidence>
<evidence type="ECO:0000256" key="1">
    <source>
        <dbReference type="ARBA" id="ARBA00023015"/>
    </source>
</evidence>
<dbReference type="InterPro" id="IPR050109">
    <property type="entry name" value="HTH-type_TetR-like_transc_reg"/>
</dbReference>
<dbReference type="GO" id="GO:0000976">
    <property type="term" value="F:transcription cis-regulatory region binding"/>
    <property type="evidence" value="ECO:0007669"/>
    <property type="project" value="TreeGrafter"/>
</dbReference>
<keyword evidence="3" id="KW-0804">Transcription</keyword>
<dbReference type="PROSITE" id="PS50977">
    <property type="entry name" value="HTH_TETR_2"/>
    <property type="match status" value="1"/>
</dbReference>
<dbReference type="InterPro" id="IPR001647">
    <property type="entry name" value="HTH_TetR"/>
</dbReference>
<dbReference type="KEGG" id="mbah:HYN46_14680"/>
<dbReference type="GO" id="GO:0003700">
    <property type="term" value="F:DNA-binding transcription factor activity"/>
    <property type="evidence" value="ECO:0007669"/>
    <property type="project" value="TreeGrafter"/>
</dbReference>
<dbReference type="Proteomes" id="UP000253940">
    <property type="component" value="Chromosome"/>
</dbReference>
<dbReference type="Gene3D" id="1.10.357.10">
    <property type="entry name" value="Tetracycline Repressor, domain 2"/>
    <property type="match status" value="1"/>
</dbReference>
<dbReference type="InterPro" id="IPR023772">
    <property type="entry name" value="DNA-bd_HTH_TetR-type_CS"/>
</dbReference>